<comment type="caution">
    <text evidence="2">The sequence shown here is derived from an EMBL/GenBank/DDBJ whole genome shotgun (WGS) entry which is preliminary data.</text>
</comment>
<reference evidence="2 3" key="1">
    <citation type="submission" date="2014-04" db="EMBL/GenBank/DDBJ databases">
        <authorList>
            <person name="Bishop-Lilly K.A."/>
            <person name="Broomall S.M."/>
            <person name="Chain P.S."/>
            <person name="Chertkov O."/>
            <person name="Coyne S.R."/>
            <person name="Daligault H.E."/>
            <person name="Davenport K.W."/>
            <person name="Erkkila T."/>
            <person name="Frey K.G."/>
            <person name="Gibbons H.S."/>
            <person name="Gu W."/>
            <person name="Jaissle J."/>
            <person name="Johnson S.L."/>
            <person name="Koroleva G.I."/>
            <person name="Ladner J.T."/>
            <person name="Lo C.-C."/>
            <person name="Minogue T.D."/>
            <person name="Munk C."/>
            <person name="Palacios G.F."/>
            <person name="Redden C.L."/>
            <person name="Rosenzweig C.N."/>
            <person name="Scholz M.B."/>
            <person name="Teshima H."/>
            <person name="Xu Y."/>
        </authorList>
    </citation>
    <scope>NUCLEOTIDE SEQUENCE [LARGE SCALE GENOMIC DNA]</scope>
    <source>
        <strain evidence="3">gladioli</strain>
    </source>
</reference>
<organism evidence="2 3">
    <name type="scientific">Burkholderia gladioli</name>
    <name type="common">Pseudomonas marginata</name>
    <name type="synonym">Phytomonas marginata</name>
    <dbReference type="NCBI Taxonomy" id="28095"/>
    <lineage>
        <taxon>Bacteria</taxon>
        <taxon>Pseudomonadati</taxon>
        <taxon>Pseudomonadota</taxon>
        <taxon>Betaproteobacteria</taxon>
        <taxon>Burkholderiales</taxon>
        <taxon>Burkholderiaceae</taxon>
        <taxon>Burkholderia</taxon>
    </lineage>
</organism>
<feature type="transmembrane region" description="Helical" evidence="1">
    <location>
        <begin position="6"/>
        <end position="24"/>
    </location>
</feature>
<dbReference type="AlphaFoldDB" id="A0AAW3F153"/>
<evidence type="ECO:0000256" key="1">
    <source>
        <dbReference type="SAM" id="Phobius"/>
    </source>
</evidence>
<keyword evidence="1" id="KW-0812">Transmembrane</keyword>
<keyword evidence="1" id="KW-0472">Membrane</keyword>
<evidence type="ECO:0000313" key="3">
    <source>
        <dbReference type="Proteomes" id="UP000029590"/>
    </source>
</evidence>
<protein>
    <recommendedName>
        <fullName evidence="4">Transmembrane protein</fullName>
    </recommendedName>
</protein>
<keyword evidence="1" id="KW-1133">Transmembrane helix</keyword>
<dbReference type="KEGG" id="bgo:BM43_7023"/>
<sequence>MKFGRYALNVIGAVAIGLLFTRWFMQLPIETPIAWWIESAMDMLGMDVIAHADDVEPIGFFLFLFASIAGGGVVMWAINRLVIRLVRRQ</sequence>
<feature type="transmembrane region" description="Helical" evidence="1">
    <location>
        <begin position="58"/>
        <end position="78"/>
    </location>
</feature>
<dbReference type="Proteomes" id="UP000029590">
    <property type="component" value="Unassembled WGS sequence"/>
</dbReference>
<evidence type="ECO:0000313" key="2">
    <source>
        <dbReference type="EMBL" id="KGC14647.1"/>
    </source>
</evidence>
<dbReference type="RefSeq" id="WP_025097485.1">
    <property type="nucleotide sequence ID" value="NZ_CADEVY010000005.1"/>
</dbReference>
<evidence type="ECO:0008006" key="4">
    <source>
        <dbReference type="Google" id="ProtNLM"/>
    </source>
</evidence>
<accession>A0AAW3F153</accession>
<gene>
    <name evidence="2" type="ORF">DM48_744</name>
</gene>
<dbReference type="EMBL" id="JPGG01000016">
    <property type="protein sequence ID" value="KGC14647.1"/>
    <property type="molecule type" value="Genomic_DNA"/>
</dbReference>
<name>A0AAW3F153_BURGA</name>
<proteinExistence type="predicted"/>